<evidence type="ECO:0000256" key="1">
    <source>
        <dbReference type="ARBA" id="ARBA00004395"/>
    </source>
</evidence>
<dbReference type="PANTHER" id="PTHR21443">
    <property type="entry name" value="CONSERVED OLIGOMERIC GOLGI COMPLEX COMPONENT 7"/>
    <property type="match status" value="1"/>
</dbReference>
<dbReference type="GO" id="GO:0007030">
    <property type="term" value="P:Golgi organization"/>
    <property type="evidence" value="ECO:0007669"/>
    <property type="project" value="TreeGrafter"/>
</dbReference>
<evidence type="ECO:0000256" key="7">
    <source>
        <dbReference type="ARBA" id="ARBA00023136"/>
    </source>
</evidence>
<evidence type="ECO:0000313" key="11">
    <source>
        <dbReference type="Proteomes" id="UP000290288"/>
    </source>
</evidence>
<comment type="subcellular location">
    <subcellularLocation>
        <location evidence="1">Golgi apparatus membrane</location>
        <topology evidence="1">Peripheral membrane protein</topology>
    </subcellularLocation>
</comment>
<name>A0A4Q2DV05_9AGAR</name>
<dbReference type="STRING" id="2316362.A0A4Q2DV05"/>
<feature type="region of interest" description="Disordered" evidence="9">
    <location>
        <begin position="646"/>
        <end position="665"/>
    </location>
</feature>
<keyword evidence="7" id="KW-0472">Membrane</keyword>
<dbReference type="GO" id="GO:0006886">
    <property type="term" value="P:intracellular protein transport"/>
    <property type="evidence" value="ECO:0007669"/>
    <property type="project" value="InterPro"/>
</dbReference>
<sequence length="913" mass="101197">MAISSSSSSTKLVESLEQYDDAISWINDTLSAPESTNDLSGTSSTDLTELDQYITQLLTSLDIACEDTSAQLERIIDDVSRSVPRLTYDLHFMKDGALTLQTSLVDVLKKSKEAVPPETSTALDNLHHLDTIKTRMEAAREVLQEAESWSTLEMEVTSLIGERSYAKAAERLSEANKSMIVFQNTPEYDPRRALMVNLQNQLEASLSSALVSAINSQDVAVCKEYFSIFSIIQRESEFRNYYNASRRTSIVAMWQSASLSDSDNSSPDMNAPPQSFADFLPKFYTSFITLLNAERGSISSIFPDPSVTLSHFISSTFSALQPTFSQRLSSFASHHGETALSHLVDALRATEEFATGVWKIMEKMNYSDSRPPRQQAVPERPSGHRRRSSRMSISWRPGQQRPGSIAVPGGGPGDLNLENLEWDQELFQPFLDAQVDYASLERRFLDQALLDIISSDTRETSQQSVDQPRLFRERAVDLVGAAEGSMARCKAFTHGYGLVGLIQALDGFFSSFIDTWTVELESKPAAAQSYKFDSAESELELADLDYSAKDWSDIQLSLHLLASARTVSDRLNIFEAKLRSYLSQIASHFRLAQTDPQNFTIAATKGETQLLEQSTLNSAELFTLLSTVEQDAHGLSTPLPLSALHSGSFRTNPTQQQQQQPATPESLLVETRKSLSTFAKICQVSTQRTILLPLRNHLASYPSLSIWSAREDPKKSLATELQIPTFSLSPTDTVQRIAEGLLNLPRLFEVYADDDALAFSLQTLPYVDPEMLKNAVEQQQQHLDAPVNATQPGHHRRSSTVTFSKPAPIPIDPEVVSSTWLISLGHTFLNHLTTNVLPFIPSLSAPGVAQLGSDLEYLSNIVRALNVENEVLEVWRVAVNSEPADLRRDAQEAASDGKSDLIPLRVAKMRGLL</sequence>
<evidence type="ECO:0000313" key="10">
    <source>
        <dbReference type="EMBL" id="RXW22974.1"/>
    </source>
</evidence>
<dbReference type="GO" id="GO:0000139">
    <property type="term" value="C:Golgi membrane"/>
    <property type="evidence" value="ECO:0007669"/>
    <property type="project" value="UniProtKB-SubCell"/>
</dbReference>
<evidence type="ECO:0000256" key="8">
    <source>
        <dbReference type="ARBA" id="ARBA00031345"/>
    </source>
</evidence>
<keyword evidence="5" id="KW-0653">Protein transport</keyword>
<accession>A0A4Q2DV05</accession>
<evidence type="ECO:0000256" key="4">
    <source>
        <dbReference type="ARBA" id="ARBA00022448"/>
    </source>
</evidence>
<keyword evidence="4" id="KW-0813">Transport</keyword>
<organism evidence="10 11">
    <name type="scientific">Candolleomyces aberdarensis</name>
    <dbReference type="NCBI Taxonomy" id="2316362"/>
    <lineage>
        <taxon>Eukaryota</taxon>
        <taxon>Fungi</taxon>
        <taxon>Dikarya</taxon>
        <taxon>Basidiomycota</taxon>
        <taxon>Agaricomycotina</taxon>
        <taxon>Agaricomycetes</taxon>
        <taxon>Agaricomycetidae</taxon>
        <taxon>Agaricales</taxon>
        <taxon>Agaricineae</taxon>
        <taxon>Psathyrellaceae</taxon>
        <taxon>Candolleomyces</taxon>
    </lineage>
</organism>
<comment type="similarity">
    <text evidence="2">Belongs to the COG7 family.</text>
</comment>
<protein>
    <recommendedName>
        <fullName evidence="3">Conserved oligomeric Golgi complex subunit 7</fullName>
    </recommendedName>
    <alternativeName>
        <fullName evidence="8">Component of oligomeric Golgi complex 7</fullName>
    </alternativeName>
</protein>
<evidence type="ECO:0000256" key="5">
    <source>
        <dbReference type="ARBA" id="ARBA00022927"/>
    </source>
</evidence>
<evidence type="ECO:0000256" key="9">
    <source>
        <dbReference type="SAM" id="MobiDB-lite"/>
    </source>
</evidence>
<dbReference type="PANTHER" id="PTHR21443:SF0">
    <property type="entry name" value="CONSERVED OLIGOMERIC GOLGI COMPLEX SUBUNIT 7"/>
    <property type="match status" value="1"/>
</dbReference>
<evidence type="ECO:0000256" key="2">
    <source>
        <dbReference type="ARBA" id="ARBA00005831"/>
    </source>
</evidence>
<gene>
    <name evidence="10" type="ORF">EST38_g2865</name>
</gene>
<dbReference type="Proteomes" id="UP000290288">
    <property type="component" value="Unassembled WGS sequence"/>
</dbReference>
<comment type="caution">
    <text evidence="10">The sequence shown here is derived from an EMBL/GenBank/DDBJ whole genome shotgun (WGS) entry which is preliminary data.</text>
</comment>
<evidence type="ECO:0000256" key="3">
    <source>
        <dbReference type="ARBA" id="ARBA00020984"/>
    </source>
</evidence>
<proteinExistence type="inferred from homology"/>
<feature type="region of interest" description="Disordered" evidence="9">
    <location>
        <begin position="367"/>
        <end position="410"/>
    </location>
</feature>
<dbReference type="EMBL" id="SDEE01000055">
    <property type="protein sequence ID" value="RXW22974.1"/>
    <property type="molecule type" value="Genomic_DNA"/>
</dbReference>
<dbReference type="GO" id="GO:0017119">
    <property type="term" value="C:Golgi transport complex"/>
    <property type="evidence" value="ECO:0007669"/>
    <property type="project" value="InterPro"/>
</dbReference>
<keyword evidence="11" id="KW-1185">Reference proteome</keyword>
<dbReference type="Pfam" id="PF10191">
    <property type="entry name" value="COG7"/>
    <property type="match status" value="2"/>
</dbReference>
<dbReference type="AlphaFoldDB" id="A0A4Q2DV05"/>
<dbReference type="InterPro" id="IPR019335">
    <property type="entry name" value="COG7"/>
</dbReference>
<dbReference type="OrthoDB" id="249612at2759"/>
<keyword evidence="6" id="KW-0333">Golgi apparatus</keyword>
<reference evidence="10 11" key="1">
    <citation type="submission" date="2019-01" db="EMBL/GenBank/DDBJ databases">
        <title>Draft genome sequence of Psathyrella aberdarensis IHI B618.</title>
        <authorList>
            <person name="Buettner E."/>
            <person name="Kellner H."/>
        </authorList>
    </citation>
    <scope>NUCLEOTIDE SEQUENCE [LARGE SCALE GENOMIC DNA]</scope>
    <source>
        <strain evidence="10 11">IHI B618</strain>
    </source>
</reference>
<evidence type="ECO:0000256" key="6">
    <source>
        <dbReference type="ARBA" id="ARBA00023034"/>
    </source>
</evidence>
<dbReference type="GO" id="GO:0006890">
    <property type="term" value="P:retrograde vesicle-mediated transport, Golgi to endoplasmic reticulum"/>
    <property type="evidence" value="ECO:0007669"/>
    <property type="project" value="TreeGrafter"/>
</dbReference>